<evidence type="ECO:0000259" key="3">
    <source>
        <dbReference type="Pfam" id="PF00501"/>
    </source>
</evidence>
<accession>A0AAU9I8Y1</accession>
<dbReference type="GO" id="GO:0004467">
    <property type="term" value="F:long-chain fatty acid-CoA ligase activity"/>
    <property type="evidence" value="ECO:0007669"/>
    <property type="project" value="TreeGrafter"/>
</dbReference>
<dbReference type="AlphaFoldDB" id="A0AAU9I8Y1"/>
<dbReference type="GO" id="GO:0005783">
    <property type="term" value="C:endoplasmic reticulum"/>
    <property type="evidence" value="ECO:0007669"/>
    <property type="project" value="TreeGrafter"/>
</dbReference>
<dbReference type="GO" id="GO:0016020">
    <property type="term" value="C:membrane"/>
    <property type="evidence" value="ECO:0007669"/>
    <property type="project" value="TreeGrafter"/>
</dbReference>
<keyword evidence="1" id="KW-0547">Nucleotide-binding</keyword>
<dbReference type="Gene3D" id="3.40.50.12780">
    <property type="entry name" value="N-terminal domain of ligase-like"/>
    <property type="match status" value="1"/>
</dbReference>
<dbReference type="EMBL" id="CAJZBQ010000005">
    <property type="protein sequence ID" value="CAG9311733.1"/>
    <property type="molecule type" value="Genomic_DNA"/>
</dbReference>
<organism evidence="4 5">
    <name type="scientific">Blepharisma stoltei</name>
    <dbReference type="NCBI Taxonomy" id="1481888"/>
    <lineage>
        <taxon>Eukaryota</taxon>
        <taxon>Sar</taxon>
        <taxon>Alveolata</taxon>
        <taxon>Ciliophora</taxon>
        <taxon>Postciliodesmatophora</taxon>
        <taxon>Heterotrichea</taxon>
        <taxon>Heterotrichida</taxon>
        <taxon>Blepharismidae</taxon>
        <taxon>Blepharisma</taxon>
    </lineage>
</organism>
<sequence length="694" mass="78529">MGGRNGTLVHEYCSPIPGTESEFDSPIYRHPEFIDGLVPSEVKGQKTLYDCFLQSVADYPNRPFLGSRKSDRRHEYQWITYRQAHERIEKIASGLDLLNLFPDENGTKILGILSKNREEWILLEIACMSKRIASFGFFDMQRGEFIANMIKQVGLKYMCCSSSNFSRLISLKEEGQIPTLELIIQFEDLNNEERKHAANADIRTISFRELECLSLEERKQGNSAKSTISVENVPERFEVKLSPDDIFTLCSTSGTTGYPKAAIISHKNIVSSIASARACGLGFDRISDTHISYISMAHLMERWLLYLVAFNGGKVGFASGDSTEFAEDLQILKPTVLLTVPRMMHRLYILINQEFSKQRNLKGFLLRSALKRKFENYDKNGSIKHAIWDKLVLKAARRILGGKIRVLCTGSAPMNSKILKELRIILSCSILEGYGLVEGSIACLCSMPGDNSLGHVGGPSPGLEMKLSKENLPEDFKFEEYKGKIGELCLRGDSVFVGYYSVGHSKEQVNIIDKYGWLHTGDIAAILPDRNAVAIIDRKINILKLANGEFIAIERLETIYHSSSFVKQIYLHAEPTGMSIVGIVVPDEMYIKESWAHENRGFENRSYEEICSSEELKTAILLDLAEIASQKSLLPYEQVSTIYIEKTPWTPENFLTDTLKMQRFKIKQHYQNVINEMLPEGIYKSPNLEIIMSK</sequence>
<dbReference type="InterPro" id="IPR042099">
    <property type="entry name" value="ANL_N_sf"/>
</dbReference>
<dbReference type="PANTHER" id="PTHR43272:SF33">
    <property type="entry name" value="AMP-BINDING DOMAIN-CONTAINING PROTEIN-RELATED"/>
    <property type="match status" value="1"/>
</dbReference>
<gene>
    <name evidence="4" type="ORF">BSTOLATCC_MIC4995</name>
</gene>
<dbReference type="Proteomes" id="UP001162131">
    <property type="component" value="Unassembled WGS sequence"/>
</dbReference>
<evidence type="ECO:0000256" key="2">
    <source>
        <dbReference type="ARBA" id="ARBA00022840"/>
    </source>
</evidence>
<evidence type="ECO:0000313" key="4">
    <source>
        <dbReference type="EMBL" id="CAG9311733.1"/>
    </source>
</evidence>
<protein>
    <recommendedName>
        <fullName evidence="3">AMP-dependent synthetase/ligase domain-containing protein</fullName>
    </recommendedName>
</protein>
<dbReference type="Pfam" id="PF00501">
    <property type="entry name" value="AMP-binding"/>
    <property type="match status" value="1"/>
</dbReference>
<reference evidence="4" key="1">
    <citation type="submission" date="2021-09" db="EMBL/GenBank/DDBJ databases">
        <authorList>
            <consortium name="AG Swart"/>
            <person name="Singh M."/>
            <person name="Singh A."/>
            <person name="Seah K."/>
            <person name="Emmerich C."/>
        </authorList>
    </citation>
    <scope>NUCLEOTIDE SEQUENCE</scope>
    <source>
        <strain evidence="4">ATCC30299</strain>
    </source>
</reference>
<keyword evidence="2" id="KW-0067">ATP-binding</keyword>
<name>A0AAU9I8Y1_9CILI</name>
<dbReference type="PANTHER" id="PTHR43272">
    <property type="entry name" value="LONG-CHAIN-FATTY-ACID--COA LIGASE"/>
    <property type="match status" value="1"/>
</dbReference>
<dbReference type="SUPFAM" id="SSF56801">
    <property type="entry name" value="Acetyl-CoA synthetase-like"/>
    <property type="match status" value="1"/>
</dbReference>
<comment type="caution">
    <text evidence="4">The sequence shown here is derived from an EMBL/GenBank/DDBJ whole genome shotgun (WGS) entry which is preliminary data.</text>
</comment>
<dbReference type="GO" id="GO:0005524">
    <property type="term" value="F:ATP binding"/>
    <property type="evidence" value="ECO:0007669"/>
    <property type="project" value="UniProtKB-KW"/>
</dbReference>
<dbReference type="InterPro" id="IPR000873">
    <property type="entry name" value="AMP-dep_synth/lig_dom"/>
</dbReference>
<keyword evidence="5" id="KW-1185">Reference proteome</keyword>
<feature type="domain" description="AMP-dependent synthetase/ligase" evidence="3">
    <location>
        <begin position="54"/>
        <end position="500"/>
    </location>
</feature>
<evidence type="ECO:0000313" key="5">
    <source>
        <dbReference type="Proteomes" id="UP001162131"/>
    </source>
</evidence>
<evidence type="ECO:0000256" key="1">
    <source>
        <dbReference type="ARBA" id="ARBA00022741"/>
    </source>
</evidence>
<proteinExistence type="predicted"/>